<dbReference type="GO" id="GO:0050660">
    <property type="term" value="F:flavin adenine dinucleotide binding"/>
    <property type="evidence" value="ECO:0007669"/>
    <property type="project" value="TreeGrafter"/>
</dbReference>
<evidence type="ECO:0000313" key="2">
    <source>
        <dbReference type="EMBL" id="CAI34682.1"/>
    </source>
</evidence>
<evidence type="ECO:0000259" key="1">
    <source>
        <dbReference type="Pfam" id="PF03275"/>
    </source>
</evidence>
<sequence length="135" mass="16303">MIDQYFDYKHGELEYRSLRFEHEVLDEENYQGNAVVNYTEREIPYTRIIEHKHCEYGTQPKTVITREYPADWKRGDEPYYPINDEKNNTMFAKYQEEAAKNDKVIFCGRLADYKYYDMHVVIERALSVVTNEFGY</sequence>
<name>Q4JYG5_STREE</name>
<dbReference type="PANTHER" id="PTHR21197:SF0">
    <property type="entry name" value="UDP-GALACTOPYRANOSE MUTASE"/>
    <property type="match status" value="1"/>
</dbReference>
<accession>Q4JYG5</accession>
<dbReference type="EMBL" id="CR931722">
    <property type="protein sequence ID" value="CAI34682.1"/>
    <property type="molecule type" value="Genomic_DNA"/>
</dbReference>
<dbReference type="AlphaFoldDB" id="Q4JYG5"/>
<keyword evidence="2" id="KW-0413">Isomerase</keyword>
<dbReference type="Gene3D" id="3.40.50.720">
    <property type="entry name" value="NAD(P)-binding Rossmann-like Domain"/>
    <property type="match status" value="1"/>
</dbReference>
<organism evidence="2">
    <name type="scientific">Streptococcus pneumoniae</name>
    <dbReference type="NCBI Taxonomy" id="1313"/>
    <lineage>
        <taxon>Bacteria</taxon>
        <taxon>Bacillati</taxon>
        <taxon>Bacillota</taxon>
        <taxon>Bacilli</taxon>
        <taxon>Lactobacillales</taxon>
        <taxon>Streptococcaceae</taxon>
        <taxon>Streptococcus</taxon>
    </lineage>
</organism>
<dbReference type="GO" id="GO:0005829">
    <property type="term" value="C:cytosol"/>
    <property type="evidence" value="ECO:0007669"/>
    <property type="project" value="TreeGrafter"/>
</dbReference>
<dbReference type="EC" id="5.4.99.9" evidence="2"/>
<dbReference type="GO" id="GO:0008767">
    <property type="term" value="F:UDP-galactopyranose mutase activity"/>
    <property type="evidence" value="ECO:0007669"/>
    <property type="project" value="UniProtKB-EC"/>
</dbReference>
<reference evidence="2" key="1">
    <citation type="journal article" date="2006" name="PLoS Genet.">
        <title>Genetic analysis of the capsular biosynthetic locus from all 90 pneumococcal serotypes.</title>
        <authorList>
            <person name="Bentley S.D."/>
            <person name="Aanensen D.M."/>
            <person name="Mavroidi A."/>
            <person name="Saunders D."/>
            <person name="Rabbinowitsch E."/>
            <person name="Collins M."/>
            <person name="Donohoe K."/>
            <person name="Harris D."/>
            <person name="Murphy L."/>
            <person name="Quail M.A."/>
            <person name="Samuel G."/>
            <person name="Skovsted I.C."/>
            <person name="Kaltoft M.S."/>
            <person name="Barrell B."/>
            <person name="Reeves P.R."/>
            <person name="Parkhill J."/>
            <person name="Spratt B.G."/>
        </authorList>
    </citation>
    <scope>NUCLEOTIDE SEQUENCE</scope>
    <source>
        <strain evidence="2">656/63</strain>
    </source>
</reference>
<dbReference type="Pfam" id="PF03275">
    <property type="entry name" value="GLF"/>
    <property type="match status" value="1"/>
</dbReference>
<dbReference type="SUPFAM" id="SSF54373">
    <property type="entry name" value="FAD-linked reductases, C-terminal domain"/>
    <property type="match status" value="1"/>
</dbReference>
<gene>
    <name evidence="2" type="primary">glf</name>
    <name evidence="2" type="ORF">SPC48_0017</name>
</gene>
<protein>
    <submittedName>
        <fullName evidence="2">UDP-galactopyranose mutase Glf</fullName>
        <ecNumber evidence="2">5.4.99.9</ecNumber>
    </submittedName>
</protein>
<proteinExistence type="predicted"/>
<feature type="domain" description="UDP-galactopyranose mutase C-terminal" evidence="1">
    <location>
        <begin position="1"/>
        <end position="115"/>
    </location>
</feature>
<dbReference type="PANTHER" id="PTHR21197">
    <property type="entry name" value="UDP-GALACTOPYRANOSE MUTASE"/>
    <property type="match status" value="1"/>
</dbReference>
<dbReference type="InterPro" id="IPR015899">
    <property type="entry name" value="UDP-GalPyranose_mutase_C"/>
</dbReference>